<dbReference type="PANTHER" id="PTHR10174:SF222">
    <property type="entry name" value="GH10083P-RELATED"/>
    <property type="match status" value="1"/>
</dbReference>
<dbReference type="CDD" id="cd00170">
    <property type="entry name" value="SEC14"/>
    <property type="match status" value="1"/>
</dbReference>
<dbReference type="PANTHER" id="PTHR10174">
    <property type="entry name" value="ALPHA-TOCOPHEROL TRANSFER PROTEIN-RELATED"/>
    <property type="match status" value="1"/>
</dbReference>
<dbReference type="Gene3D" id="1.20.5.1200">
    <property type="entry name" value="Alpha-tocopherol transfer"/>
    <property type="match status" value="1"/>
</dbReference>
<feature type="domain" description="CRAL-TRIO" evidence="1">
    <location>
        <begin position="91"/>
        <end position="253"/>
    </location>
</feature>
<evidence type="ECO:0000313" key="3">
    <source>
        <dbReference type="Proteomes" id="UP001153712"/>
    </source>
</evidence>
<dbReference type="AlphaFoldDB" id="A0A9N9TKK2"/>
<dbReference type="GO" id="GO:1902936">
    <property type="term" value="F:phosphatidylinositol bisphosphate binding"/>
    <property type="evidence" value="ECO:0007669"/>
    <property type="project" value="TreeGrafter"/>
</dbReference>
<organism evidence="2 3">
    <name type="scientific">Phyllotreta striolata</name>
    <name type="common">Striped flea beetle</name>
    <name type="synonym">Crioceris striolata</name>
    <dbReference type="NCBI Taxonomy" id="444603"/>
    <lineage>
        <taxon>Eukaryota</taxon>
        <taxon>Metazoa</taxon>
        <taxon>Ecdysozoa</taxon>
        <taxon>Arthropoda</taxon>
        <taxon>Hexapoda</taxon>
        <taxon>Insecta</taxon>
        <taxon>Pterygota</taxon>
        <taxon>Neoptera</taxon>
        <taxon>Endopterygota</taxon>
        <taxon>Coleoptera</taxon>
        <taxon>Polyphaga</taxon>
        <taxon>Cucujiformia</taxon>
        <taxon>Chrysomeloidea</taxon>
        <taxon>Chrysomelidae</taxon>
        <taxon>Galerucinae</taxon>
        <taxon>Alticini</taxon>
        <taxon>Phyllotreta</taxon>
    </lineage>
</organism>
<dbReference type="PROSITE" id="PS50191">
    <property type="entry name" value="CRAL_TRIO"/>
    <property type="match status" value="1"/>
</dbReference>
<accession>A0A9N9TKK2</accession>
<dbReference type="Gene3D" id="3.40.525.10">
    <property type="entry name" value="CRAL-TRIO lipid binding domain"/>
    <property type="match status" value="1"/>
</dbReference>
<dbReference type="InterPro" id="IPR036865">
    <property type="entry name" value="CRAL-TRIO_dom_sf"/>
</dbReference>
<dbReference type="InterPro" id="IPR001251">
    <property type="entry name" value="CRAL-TRIO_dom"/>
</dbReference>
<reference evidence="2" key="1">
    <citation type="submission" date="2022-01" db="EMBL/GenBank/DDBJ databases">
        <authorList>
            <person name="King R."/>
        </authorList>
    </citation>
    <scope>NUCLEOTIDE SEQUENCE</scope>
</reference>
<dbReference type="SUPFAM" id="SSF46938">
    <property type="entry name" value="CRAL/TRIO N-terminal domain"/>
    <property type="match status" value="1"/>
</dbReference>
<dbReference type="EMBL" id="OU900108">
    <property type="protein sequence ID" value="CAG9858087.1"/>
    <property type="molecule type" value="Genomic_DNA"/>
</dbReference>
<gene>
    <name evidence="2" type="ORF">PHYEVI_LOCUS4478</name>
</gene>
<dbReference type="OrthoDB" id="6575879at2759"/>
<sequence>MSLDTLLITDKASVRKAWNKTDQDVKEYVKIIKIWLETQKHLPEIPNDNVIEFFLTNCKYSVEKTKQNIDMYYSIRDLMPDLFRNIHPCKPDEIQSALNTGIVISLPKLTPDLYRVNVFQYKVFDPSVCDMAKFCAHYMCNVYEVRIQEDLVMGDIFIVDYEHMNFKVMTQITPVLLKNCAQVLEKVQSNRMKALHLINPPSYLDAALALFKSFFPKKLKDRFHTHKTVEDLYAYVPREILPSDLGGEEKSLKELEGLWMKKFEQYKERFDKLATMKIDESLRPEKLENDEILGYHGNFKKLNVD</sequence>
<keyword evidence="3" id="KW-1185">Reference proteome</keyword>
<dbReference type="SMART" id="SM00516">
    <property type="entry name" value="SEC14"/>
    <property type="match status" value="1"/>
</dbReference>
<dbReference type="InterPro" id="IPR036273">
    <property type="entry name" value="CRAL/TRIO_N_dom_sf"/>
</dbReference>
<name>A0A9N9TKK2_PHYSR</name>
<evidence type="ECO:0000259" key="1">
    <source>
        <dbReference type="PROSITE" id="PS50191"/>
    </source>
</evidence>
<dbReference type="Proteomes" id="UP001153712">
    <property type="component" value="Chromosome 15"/>
</dbReference>
<dbReference type="SUPFAM" id="SSF52087">
    <property type="entry name" value="CRAL/TRIO domain"/>
    <property type="match status" value="1"/>
</dbReference>
<proteinExistence type="predicted"/>
<evidence type="ECO:0000313" key="2">
    <source>
        <dbReference type="EMBL" id="CAG9858087.1"/>
    </source>
</evidence>
<protein>
    <recommendedName>
        <fullName evidence="1">CRAL-TRIO domain-containing protein</fullName>
    </recommendedName>
</protein>
<dbReference type="Pfam" id="PF00650">
    <property type="entry name" value="CRAL_TRIO"/>
    <property type="match status" value="1"/>
</dbReference>
<dbReference type="GO" id="GO:0016020">
    <property type="term" value="C:membrane"/>
    <property type="evidence" value="ECO:0007669"/>
    <property type="project" value="TreeGrafter"/>
</dbReference>